<dbReference type="EMBL" id="JAAGOA010000010">
    <property type="protein sequence ID" value="NEE01665.1"/>
    <property type="molecule type" value="Genomic_DNA"/>
</dbReference>
<evidence type="ECO:0000313" key="9">
    <source>
        <dbReference type="EMBL" id="NEE01665.1"/>
    </source>
</evidence>
<dbReference type="GO" id="GO:0004553">
    <property type="term" value="F:hydrolase activity, hydrolyzing O-glycosyl compounds"/>
    <property type="evidence" value="ECO:0007669"/>
    <property type="project" value="InterPro"/>
</dbReference>
<evidence type="ECO:0000256" key="6">
    <source>
        <dbReference type="PIRSR" id="PIRSR606710-2"/>
    </source>
</evidence>
<organism evidence="9 10">
    <name type="scientific">Phytoactinopolyspora halotolerans</name>
    <dbReference type="NCBI Taxonomy" id="1981512"/>
    <lineage>
        <taxon>Bacteria</taxon>
        <taxon>Bacillati</taxon>
        <taxon>Actinomycetota</taxon>
        <taxon>Actinomycetes</taxon>
        <taxon>Jiangellales</taxon>
        <taxon>Jiangellaceae</taxon>
        <taxon>Phytoactinopolyspora</taxon>
    </lineage>
</organism>
<dbReference type="GO" id="GO:0005975">
    <property type="term" value="P:carbohydrate metabolic process"/>
    <property type="evidence" value="ECO:0007669"/>
    <property type="project" value="InterPro"/>
</dbReference>
<dbReference type="Gene3D" id="2.115.10.20">
    <property type="entry name" value="Glycosyl hydrolase domain, family 43"/>
    <property type="match status" value="1"/>
</dbReference>
<dbReference type="InterPro" id="IPR013320">
    <property type="entry name" value="ConA-like_dom_sf"/>
</dbReference>
<keyword evidence="10" id="KW-1185">Reference proteome</keyword>
<dbReference type="PANTHER" id="PTHR43301:SF3">
    <property type="entry name" value="ARABINAN ENDO-1,5-ALPHA-L-ARABINOSIDASE A-RELATED"/>
    <property type="match status" value="1"/>
</dbReference>
<dbReference type="RefSeq" id="WP_163739500.1">
    <property type="nucleotide sequence ID" value="NZ_JAAGOA010000010.1"/>
</dbReference>
<feature type="region of interest" description="Disordered" evidence="7">
    <location>
        <begin position="360"/>
        <end position="419"/>
    </location>
</feature>
<comment type="caution">
    <text evidence="9">The sequence shown here is derived from an EMBL/GenBank/DDBJ whole genome shotgun (WGS) entry which is preliminary data.</text>
</comment>
<dbReference type="InterPro" id="IPR006710">
    <property type="entry name" value="Glyco_hydro_43"/>
</dbReference>
<comment type="pathway">
    <text evidence="1">Glycan metabolism; L-arabinan degradation.</text>
</comment>
<comment type="similarity">
    <text evidence="2">Belongs to the glycosyl hydrolase 43 family.</text>
</comment>
<keyword evidence="8" id="KW-0732">Signal</keyword>
<sequence>MSIRSTLLVPLVAAAMAASALAVSAAPAGGDASGGAHRGHGTTQNPISAPFSDTYADPAVIRGKDGYWYLYATSDPLHSAPSEFGLMHVARTRDFADWEYLGTIFDDDARPEWTTSSSFYWAPDIRYVDGEYVLYYTATDTVDEPGPWNYAIGVATAPTPAGPWTDSGGPVVEPRPDGGGGYFNTIDPALFADDDGTRYLYFGGYHGGLWVTELDETGTRAVGEPTQVARADRYEGAFVVKRDGYYYLTASSANCCAGPVTGYSVYAGRSTSPRGPFVDHEGVSMLDSRVGGTQVLAQNGNRWIGVGHHAIVSDVAGQDYILYHGIDRDQAWLNEPGGVNRRPTLIDRLDWIDGWPVTRAGAGPSDSPQPAPVTASGLGIDSADPAGDDALVAESGTWQPGTDTTGDAGEVGRLVPGDDGAAHVTTRRVAPREVRVEADVRVDGSGAFSVGLADAGPRGVTVTVDAAAGELRVAARSARGGTEQVAELPERFDPGVWTSLAVELRDGRVHAQLSESRLGDVDAEVTLELPAGAAIPRPVRLTAAGGEAEVDNLTVVPAHRPTTQRVADPVAGAVLHAEEFDEAPGDGWRWVRPDDSVKVVDGRLSWPLDSVDVVGSGNTGPLLLRTPPDGDWIMETKLQLDLGTDTIRNYQQAGLIVHVDDDTLLRLGDVAIWGSRQVEFGKEIDEGGQLRWGAHLGGPVAETMWLRIAHTTDHQTGEHRYRSASSRDGQTWRWGATWTLPADAEPEVGLYAGGGSDPATTATFDYVRFHELR</sequence>
<dbReference type="InterPro" id="IPR023296">
    <property type="entry name" value="Glyco_hydro_beta-prop_sf"/>
</dbReference>
<dbReference type="Proteomes" id="UP000475214">
    <property type="component" value="Unassembled WGS sequence"/>
</dbReference>
<evidence type="ECO:0000256" key="1">
    <source>
        <dbReference type="ARBA" id="ARBA00004834"/>
    </source>
</evidence>
<dbReference type="SUPFAM" id="SSF75005">
    <property type="entry name" value="Arabinanase/levansucrase/invertase"/>
    <property type="match status" value="1"/>
</dbReference>
<accession>A0A6L9S877</accession>
<keyword evidence="3 9" id="KW-0378">Hydrolase</keyword>
<feature type="active site" description="Proton acceptor" evidence="5">
    <location>
        <position position="57"/>
    </location>
</feature>
<evidence type="ECO:0000256" key="3">
    <source>
        <dbReference type="ARBA" id="ARBA00022801"/>
    </source>
</evidence>
<evidence type="ECO:0000256" key="8">
    <source>
        <dbReference type="SAM" id="SignalP"/>
    </source>
</evidence>
<evidence type="ECO:0000256" key="4">
    <source>
        <dbReference type="ARBA" id="ARBA00023295"/>
    </source>
</evidence>
<feature type="signal peptide" evidence="8">
    <location>
        <begin position="1"/>
        <end position="25"/>
    </location>
</feature>
<evidence type="ECO:0000313" key="10">
    <source>
        <dbReference type="Proteomes" id="UP000475214"/>
    </source>
</evidence>
<evidence type="ECO:0000256" key="7">
    <source>
        <dbReference type="SAM" id="MobiDB-lite"/>
    </source>
</evidence>
<evidence type="ECO:0000256" key="2">
    <source>
        <dbReference type="ARBA" id="ARBA00009865"/>
    </source>
</evidence>
<dbReference type="SUPFAM" id="SSF49899">
    <property type="entry name" value="Concanavalin A-like lectins/glucanases"/>
    <property type="match status" value="1"/>
</dbReference>
<dbReference type="AlphaFoldDB" id="A0A6L9S877"/>
<gene>
    <name evidence="9" type="ORF">G1H10_15940</name>
</gene>
<keyword evidence="4" id="KW-0326">Glycosidase</keyword>
<feature type="active site" description="Proton donor" evidence="5">
    <location>
        <position position="235"/>
    </location>
</feature>
<feature type="compositionally biased region" description="Polar residues" evidence="7">
    <location>
        <begin position="396"/>
        <end position="405"/>
    </location>
</feature>
<dbReference type="InterPro" id="IPR050727">
    <property type="entry name" value="GH43_arabinanases"/>
</dbReference>
<dbReference type="PANTHER" id="PTHR43301">
    <property type="entry name" value="ARABINAN ENDO-1,5-ALPHA-L-ARABINOSIDASE"/>
    <property type="match status" value="1"/>
</dbReference>
<feature type="site" description="Important for catalytic activity, responsible for pKa modulation of the active site Glu and correct orientation of both the proton donor and substrate" evidence="6">
    <location>
        <position position="187"/>
    </location>
</feature>
<feature type="chain" id="PRO_5027011216" evidence="8">
    <location>
        <begin position="26"/>
        <end position="773"/>
    </location>
</feature>
<protein>
    <submittedName>
        <fullName evidence="9">Family 43 glycosylhydrolase</fullName>
    </submittedName>
</protein>
<proteinExistence type="inferred from homology"/>
<dbReference type="CDD" id="cd18616">
    <property type="entry name" value="GH43_ABN-like"/>
    <property type="match status" value="1"/>
</dbReference>
<name>A0A6L9S877_9ACTN</name>
<dbReference type="Gene3D" id="2.60.120.200">
    <property type="match status" value="1"/>
</dbReference>
<dbReference type="Pfam" id="PF04616">
    <property type="entry name" value="Glyco_hydro_43"/>
    <property type="match status" value="1"/>
</dbReference>
<evidence type="ECO:0000256" key="5">
    <source>
        <dbReference type="PIRSR" id="PIRSR606710-1"/>
    </source>
</evidence>
<reference evidence="9 10" key="1">
    <citation type="submission" date="2020-02" db="EMBL/GenBank/DDBJ databases">
        <authorList>
            <person name="Li X.-J."/>
            <person name="Han X.-M."/>
        </authorList>
    </citation>
    <scope>NUCLEOTIDE SEQUENCE [LARGE SCALE GENOMIC DNA]</scope>
    <source>
        <strain evidence="9 10">CCTCC AB 2017055</strain>
    </source>
</reference>